<dbReference type="EMBL" id="NCKW01009514">
    <property type="protein sequence ID" value="POM66866.1"/>
    <property type="molecule type" value="Genomic_DNA"/>
</dbReference>
<keyword evidence="7" id="KW-1185">Reference proteome</keyword>
<dbReference type="PANTHER" id="PTHR43735:SF3">
    <property type="entry name" value="FERROPTOSIS SUPPRESSOR PROTEIN 1"/>
    <property type="match status" value="1"/>
</dbReference>
<dbReference type="PANTHER" id="PTHR43735">
    <property type="entry name" value="APOPTOSIS-INDUCING FACTOR 1"/>
    <property type="match status" value="1"/>
</dbReference>
<evidence type="ECO:0000256" key="3">
    <source>
        <dbReference type="ARBA" id="ARBA00022827"/>
    </source>
</evidence>
<evidence type="ECO:0000256" key="2">
    <source>
        <dbReference type="ARBA" id="ARBA00022630"/>
    </source>
</evidence>
<dbReference type="InterPro" id="IPR036188">
    <property type="entry name" value="FAD/NAD-bd_sf"/>
</dbReference>
<keyword evidence="2" id="KW-0285">Flavoprotein</keyword>
<dbReference type="Gene3D" id="3.50.50.100">
    <property type="match status" value="1"/>
</dbReference>
<dbReference type="GO" id="GO:0004174">
    <property type="term" value="F:electron-transferring-flavoprotein dehydrogenase activity"/>
    <property type="evidence" value="ECO:0007669"/>
    <property type="project" value="TreeGrafter"/>
</dbReference>
<sequence>MLEKNAYFYHVIGAPRVYVNAKYTDKMFIPYDNAIPVNSANLCNEVTHHTTTSDDNEDEDSEKLHFDYLILAMGSTFSVPIKQLQEVRNGIEISEKIVVGGGGSVGCEVATKIRSKYPTKTVTTIEAVPVQDSMQDSTCIIS</sequence>
<evidence type="ECO:0000259" key="5">
    <source>
        <dbReference type="Pfam" id="PF07992"/>
    </source>
</evidence>
<accession>A0A2P4XMT6</accession>
<dbReference type="InterPro" id="IPR023753">
    <property type="entry name" value="FAD/NAD-binding_dom"/>
</dbReference>
<proteinExistence type="inferred from homology"/>
<comment type="caution">
    <text evidence="6">The sequence shown here is derived from an EMBL/GenBank/DDBJ whole genome shotgun (WGS) entry which is preliminary data.</text>
</comment>
<name>A0A2P4XMT6_9STRA</name>
<protein>
    <submittedName>
        <fullName evidence="6">Pyridine nucleotide-disulfide oxidoreductase</fullName>
    </submittedName>
</protein>
<gene>
    <name evidence="6" type="ORF">PHPALM_17201</name>
</gene>
<feature type="domain" description="FAD/NAD(P)-binding" evidence="5">
    <location>
        <begin position="50"/>
        <end position="129"/>
    </location>
</feature>
<dbReference type="Proteomes" id="UP000237271">
    <property type="component" value="Unassembled WGS sequence"/>
</dbReference>
<dbReference type="GO" id="GO:0050660">
    <property type="term" value="F:flavin adenine dinucleotide binding"/>
    <property type="evidence" value="ECO:0007669"/>
    <property type="project" value="TreeGrafter"/>
</dbReference>
<dbReference type="Pfam" id="PF07992">
    <property type="entry name" value="Pyr_redox_2"/>
    <property type="match status" value="1"/>
</dbReference>
<keyword evidence="4" id="KW-0560">Oxidoreductase</keyword>
<dbReference type="SUPFAM" id="SSF51905">
    <property type="entry name" value="FAD/NAD(P)-binding domain"/>
    <property type="match status" value="1"/>
</dbReference>
<keyword evidence="3" id="KW-0274">FAD</keyword>
<evidence type="ECO:0000313" key="6">
    <source>
        <dbReference type="EMBL" id="POM66866.1"/>
    </source>
</evidence>
<evidence type="ECO:0000256" key="1">
    <source>
        <dbReference type="ARBA" id="ARBA00006442"/>
    </source>
</evidence>
<organism evidence="6 7">
    <name type="scientific">Phytophthora palmivora</name>
    <dbReference type="NCBI Taxonomy" id="4796"/>
    <lineage>
        <taxon>Eukaryota</taxon>
        <taxon>Sar</taxon>
        <taxon>Stramenopiles</taxon>
        <taxon>Oomycota</taxon>
        <taxon>Peronosporomycetes</taxon>
        <taxon>Peronosporales</taxon>
        <taxon>Peronosporaceae</taxon>
        <taxon>Phytophthora</taxon>
    </lineage>
</organism>
<dbReference type="AlphaFoldDB" id="A0A2P4XMT6"/>
<dbReference type="GO" id="GO:0005737">
    <property type="term" value="C:cytoplasm"/>
    <property type="evidence" value="ECO:0007669"/>
    <property type="project" value="TreeGrafter"/>
</dbReference>
<evidence type="ECO:0000313" key="7">
    <source>
        <dbReference type="Proteomes" id="UP000237271"/>
    </source>
</evidence>
<evidence type="ECO:0000256" key="4">
    <source>
        <dbReference type="ARBA" id="ARBA00023002"/>
    </source>
</evidence>
<reference evidence="6 7" key="1">
    <citation type="journal article" date="2017" name="Genome Biol. Evol.">
        <title>Phytophthora megakarya and P. palmivora, closely related causal agents of cacao black pod rot, underwent increases in genome sizes and gene numbers by different mechanisms.</title>
        <authorList>
            <person name="Ali S.S."/>
            <person name="Shao J."/>
            <person name="Lary D.J."/>
            <person name="Kronmiller B."/>
            <person name="Shen D."/>
            <person name="Strem M.D."/>
            <person name="Amoako-Attah I."/>
            <person name="Akrofi A.Y."/>
            <person name="Begoude B.A."/>
            <person name="Ten Hoopen G.M."/>
            <person name="Coulibaly K."/>
            <person name="Kebe B.I."/>
            <person name="Melnick R.L."/>
            <person name="Guiltinan M.J."/>
            <person name="Tyler B.M."/>
            <person name="Meinhardt L.W."/>
            <person name="Bailey B.A."/>
        </authorList>
    </citation>
    <scope>NUCLEOTIDE SEQUENCE [LARGE SCALE GENOMIC DNA]</scope>
    <source>
        <strain evidence="7">sbr112.9</strain>
    </source>
</reference>
<comment type="similarity">
    <text evidence="1">Belongs to the FAD-dependent oxidoreductase family.</text>
</comment>
<dbReference type="OrthoDB" id="202203at2759"/>